<sequence length="460" mass="51497">MSDAQEAIVANADYHTGLLSTIAELDYVPAAKEHQIKYIEDLETQLATSKSQVEQLSQKTKKERKEHEALRDSTTRRLAHKLLGKKEQFEAKESKEERFALYVEALEREMTERDNQNAIQQLLTEARTVQLADLREKEIKYQSAQAELQALYSRVFDGPSEAFPEDDRLEYDVVDAQRQHEKIQRTLNAESRAAELLARASKAMDMCQKNMQEALGYSQYDMWGGGSMADMMERNALRSAQANASHVEMLVDQATRISPTVQPVGRVNIAQGAIVSDIFFDNFFTDMAFHNKIKQSAAQVLLANQRLKAERDAAQRRADAAGAQLVRAAEILERRRKELFDFRRATFESYAAQNPPPPSYDIIVTNPTAPNFPVPQVPDSIELNPTAISSMAPHPVATPAQQYSERAPTPPPKLGSTPPRVSSPGVVQMPSPEVGTSSHWGSRNPYALAMAQQTRKLSQD</sequence>
<evidence type="ECO:0000313" key="3">
    <source>
        <dbReference type="EMBL" id="PPQ95779.1"/>
    </source>
</evidence>
<comment type="caution">
    <text evidence="3">The sequence shown here is derived from an EMBL/GenBank/DDBJ whole genome shotgun (WGS) entry which is preliminary data.</text>
</comment>
<feature type="compositionally biased region" description="Basic and acidic residues" evidence="2">
    <location>
        <begin position="63"/>
        <end position="73"/>
    </location>
</feature>
<keyword evidence="4" id="KW-1185">Reference proteome</keyword>
<name>A0A409XYH4_9AGAR</name>
<gene>
    <name evidence="3" type="ORF">CVT26_015919</name>
</gene>
<feature type="region of interest" description="Disordered" evidence="2">
    <location>
        <begin position="399"/>
        <end position="445"/>
    </location>
</feature>
<feature type="coiled-coil region" evidence="1">
    <location>
        <begin position="134"/>
        <end position="193"/>
    </location>
</feature>
<accession>A0A409XYH4</accession>
<dbReference type="PANTHER" id="PTHR21974">
    <property type="entry name" value="RE15880P"/>
    <property type="match status" value="1"/>
</dbReference>
<organism evidence="3 4">
    <name type="scientific">Gymnopilus dilepis</name>
    <dbReference type="NCBI Taxonomy" id="231916"/>
    <lineage>
        <taxon>Eukaryota</taxon>
        <taxon>Fungi</taxon>
        <taxon>Dikarya</taxon>
        <taxon>Basidiomycota</taxon>
        <taxon>Agaricomycotina</taxon>
        <taxon>Agaricomycetes</taxon>
        <taxon>Agaricomycetidae</taxon>
        <taxon>Agaricales</taxon>
        <taxon>Agaricineae</taxon>
        <taxon>Hymenogastraceae</taxon>
        <taxon>Gymnopilus</taxon>
    </lineage>
</organism>
<dbReference type="PANTHER" id="PTHR21974:SF2">
    <property type="entry name" value="RE15880P"/>
    <property type="match status" value="1"/>
</dbReference>
<dbReference type="Proteomes" id="UP000284706">
    <property type="component" value="Unassembled WGS sequence"/>
</dbReference>
<dbReference type="OrthoDB" id="2562743at2759"/>
<evidence type="ECO:0000256" key="1">
    <source>
        <dbReference type="SAM" id="Coils"/>
    </source>
</evidence>
<protein>
    <submittedName>
        <fullName evidence="3">Uncharacterized protein</fullName>
    </submittedName>
</protein>
<feature type="region of interest" description="Disordered" evidence="2">
    <location>
        <begin position="54"/>
        <end position="73"/>
    </location>
</feature>
<proteinExistence type="predicted"/>
<evidence type="ECO:0000313" key="4">
    <source>
        <dbReference type="Proteomes" id="UP000284706"/>
    </source>
</evidence>
<dbReference type="InParanoid" id="A0A409XYH4"/>
<evidence type="ECO:0000256" key="2">
    <source>
        <dbReference type="SAM" id="MobiDB-lite"/>
    </source>
</evidence>
<feature type="coiled-coil region" evidence="1">
    <location>
        <begin position="297"/>
        <end position="324"/>
    </location>
</feature>
<dbReference type="AlphaFoldDB" id="A0A409XYH4"/>
<keyword evidence="1" id="KW-0175">Coiled coil</keyword>
<reference evidence="3 4" key="1">
    <citation type="journal article" date="2018" name="Evol. Lett.">
        <title>Horizontal gene cluster transfer increased hallucinogenic mushroom diversity.</title>
        <authorList>
            <person name="Reynolds H.T."/>
            <person name="Vijayakumar V."/>
            <person name="Gluck-Thaler E."/>
            <person name="Korotkin H.B."/>
            <person name="Matheny P.B."/>
            <person name="Slot J.C."/>
        </authorList>
    </citation>
    <scope>NUCLEOTIDE SEQUENCE [LARGE SCALE GENOMIC DNA]</scope>
    <source>
        <strain evidence="3 4">SRW20</strain>
    </source>
</reference>
<dbReference type="EMBL" id="NHYE01001414">
    <property type="protein sequence ID" value="PPQ95779.1"/>
    <property type="molecule type" value="Genomic_DNA"/>
</dbReference>
<dbReference type="STRING" id="231916.A0A409XYH4"/>